<reference evidence="2" key="1">
    <citation type="submission" date="2016-11" db="UniProtKB">
        <authorList>
            <consortium name="WormBaseParasite"/>
        </authorList>
    </citation>
    <scope>IDENTIFICATION</scope>
    <source>
        <strain evidence="2">KR3021</strain>
    </source>
</reference>
<proteinExistence type="predicted"/>
<protein>
    <submittedName>
        <fullName evidence="2">RhoGAP domain containing protein</fullName>
    </submittedName>
</protein>
<dbReference type="WBParaSite" id="RSKR_0000190900.1">
    <property type="protein sequence ID" value="RSKR_0000190900.1"/>
    <property type="gene ID" value="RSKR_0000190900"/>
</dbReference>
<evidence type="ECO:0000313" key="2">
    <source>
        <dbReference type="WBParaSite" id="RSKR_0000190900.1"/>
    </source>
</evidence>
<organism evidence="1 2">
    <name type="scientific">Rhabditophanes sp. KR3021</name>
    <dbReference type="NCBI Taxonomy" id="114890"/>
    <lineage>
        <taxon>Eukaryota</taxon>
        <taxon>Metazoa</taxon>
        <taxon>Ecdysozoa</taxon>
        <taxon>Nematoda</taxon>
        <taxon>Chromadorea</taxon>
        <taxon>Rhabditida</taxon>
        <taxon>Tylenchina</taxon>
        <taxon>Panagrolaimomorpha</taxon>
        <taxon>Strongyloidoidea</taxon>
        <taxon>Alloionematidae</taxon>
        <taxon>Rhabditophanes</taxon>
    </lineage>
</organism>
<accession>A0AC35TLR4</accession>
<dbReference type="Proteomes" id="UP000095286">
    <property type="component" value="Unplaced"/>
</dbReference>
<sequence>MNESEHDKEFVEPEDGFADDDLISPSDYKECDAAKMTAPVKSFLERDNFECELGSPTDEIYNAEFDEISKLNIINIIGDGDKAGRPIVCVYAFRLPSTKEFNHDTFFRFLQHVLDSIVELDYSLLYFHYGLHSNNKPPIKTLFKAFNAFDRKYKKNLKVFAVIYPTRFIKIVWGLFQRFISIKFEKKMHYMNYLSELDEIVPVSRLNLPQPILDHDASMCDLAKRIPMSLVSQNLPPRPTTQFNVSLDFILKNNPGCEVPPIVTELIDFLKAHGLKKQGIFRLSSVVARLNTLQERINAGESIDFLNDQFYKECLDTAIIDVSSLLKIFLRNLGEPIITNALYSQLITTLDVPKNEKKENVKAFLKLIPKPNYVLLKKIIEFLIEVAAHHQQNKMDANNLSVVFGPNLTWPTNQQPVISQLHTLNNFCYILMTEYEYVFEI</sequence>
<name>A0AC35TLR4_9BILA</name>
<evidence type="ECO:0000313" key="1">
    <source>
        <dbReference type="Proteomes" id="UP000095286"/>
    </source>
</evidence>